<evidence type="ECO:0000313" key="1">
    <source>
        <dbReference type="EMBL" id="RMT76935.1"/>
    </source>
</evidence>
<organism evidence="1 2">
    <name type="scientific">Pseudomonas viridiflava</name>
    <name type="common">Phytomonas viridiflava</name>
    <dbReference type="NCBI Taxonomy" id="33069"/>
    <lineage>
        <taxon>Bacteria</taxon>
        <taxon>Pseudomonadati</taxon>
        <taxon>Pseudomonadota</taxon>
        <taxon>Gammaproteobacteria</taxon>
        <taxon>Pseudomonadales</taxon>
        <taxon>Pseudomonadaceae</taxon>
        <taxon>Pseudomonas</taxon>
    </lineage>
</organism>
<reference evidence="1 2" key="1">
    <citation type="submission" date="2018-08" db="EMBL/GenBank/DDBJ databases">
        <title>Recombination of ecologically and evolutionarily significant loci maintains genetic cohesion in the Pseudomonas syringae species complex.</title>
        <authorList>
            <person name="Dillon M."/>
            <person name="Thakur S."/>
            <person name="Almeida R.N.D."/>
            <person name="Weir B.S."/>
            <person name="Guttman D.S."/>
        </authorList>
    </citation>
    <scope>NUCLEOTIDE SEQUENCE [LARGE SCALE GENOMIC DNA]</scope>
    <source>
        <strain evidence="1 2">ICMP 19473</strain>
    </source>
</reference>
<accession>A0A3M5NY42</accession>
<dbReference type="Proteomes" id="UP000273854">
    <property type="component" value="Unassembled WGS sequence"/>
</dbReference>
<dbReference type="AlphaFoldDB" id="A0A3M5NY42"/>
<proteinExistence type="predicted"/>
<name>A0A3M5NY42_PSEVI</name>
<gene>
    <name evidence="1" type="ORF">ALP40_05370</name>
</gene>
<sequence length="247" mass="26966">MPGVLHMNQNVCKNELVKLCAPSVPQASRHGIGVRAASCLNVHIEPYADMDEGDLIELFWDGCYVASKILTASDIGTTAVLRVPESFLQNGKARTDYKVMKVGGLPTISACRKLWVKLNPPGGRLLSPNQEENQGLAPLGVAPSVLRRGLTKRHLEGGLPMAIEPYLNMAVHDEITVRWGDLRMDLPPLRQEDVGEPIDLIVPPDLIKEAGDPQLEVTYCIIDRVGNNSSWAPPREIIIPTLGDTAL</sequence>
<evidence type="ECO:0000313" key="2">
    <source>
        <dbReference type="Proteomes" id="UP000273854"/>
    </source>
</evidence>
<comment type="caution">
    <text evidence="1">The sequence shown here is derived from an EMBL/GenBank/DDBJ whole genome shotgun (WGS) entry which is preliminary data.</text>
</comment>
<protein>
    <submittedName>
        <fullName evidence="1">Uncharacterized protein</fullName>
    </submittedName>
</protein>
<dbReference type="EMBL" id="RBTP01000076">
    <property type="protein sequence ID" value="RMT76935.1"/>
    <property type="molecule type" value="Genomic_DNA"/>
</dbReference>